<evidence type="ECO:0000256" key="8">
    <source>
        <dbReference type="ARBA" id="ARBA00022553"/>
    </source>
</evidence>
<feature type="domain" description="C2" evidence="19">
    <location>
        <begin position="4"/>
        <end position="129"/>
    </location>
</feature>
<dbReference type="FunFam" id="2.60.40.150:FF:000042">
    <property type="entry name" value="Copine 3"/>
    <property type="match status" value="1"/>
</dbReference>
<evidence type="ECO:0000256" key="12">
    <source>
        <dbReference type="ARBA" id="ARBA00022949"/>
    </source>
</evidence>
<evidence type="ECO:0000256" key="10">
    <source>
        <dbReference type="ARBA" id="ARBA00022737"/>
    </source>
</evidence>
<dbReference type="InterPro" id="IPR002035">
    <property type="entry name" value="VWF_A"/>
</dbReference>
<dbReference type="GO" id="GO:0005544">
    <property type="term" value="F:calcium-dependent phospholipid binding"/>
    <property type="evidence" value="ECO:0007669"/>
    <property type="project" value="InterPro"/>
</dbReference>
<dbReference type="Proteomes" id="UP001159428">
    <property type="component" value="Unassembled WGS sequence"/>
</dbReference>
<evidence type="ECO:0000256" key="6">
    <source>
        <dbReference type="ARBA" id="ARBA00022475"/>
    </source>
</evidence>
<dbReference type="SMART" id="SM00327">
    <property type="entry name" value="VWA"/>
    <property type="match status" value="1"/>
</dbReference>
<keyword evidence="13" id="KW-0472">Membrane</keyword>
<dbReference type="CDD" id="cd04047">
    <property type="entry name" value="C2B_Copine"/>
    <property type="match status" value="1"/>
</dbReference>
<evidence type="ECO:0000256" key="17">
    <source>
        <dbReference type="ARBA" id="ARBA00074834"/>
    </source>
</evidence>
<evidence type="ECO:0000256" key="14">
    <source>
        <dbReference type="ARBA" id="ARBA00023242"/>
    </source>
</evidence>
<accession>A0AAU9XR66</accession>
<dbReference type="GO" id="GO:0005737">
    <property type="term" value="C:cytoplasm"/>
    <property type="evidence" value="ECO:0007669"/>
    <property type="project" value="UniProtKB-SubCell"/>
</dbReference>
<dbReference type="GO" id="GO:0071277">
    <property type="term" value="P:cellular response to calcium ion"/>
    <property type="evidence" value="ECO:0007669"/>
    <property type="project" value="TreeGrafter"/>
</dbReference>
<keyword evidence="6" id="KW-1003">Cell membrane</keyword>
<dbReference type="EMBL" id="CALNXJ010000055">
    <property type="protein sequence ID" value="CAH3154126.1"/>
    <property type="molecule type" value="Genomic_DNA"/>
</dbReference>
<dbReference type="AlphaFoldDB" id="A0AAU9XR66"/>
<evidence type="ECO:0000256" key="7">
    <source>
        <dbReference type="ARBA" id="ARBA00022490"/>
    </source>
</evidence>
<keyword evidence="9" id="KW-0479">Metal-binding</keyword>
<dbReference type="GO" id="GO:0005634">
    <property type="term" value="C:nucleus"/>
    <property type="evidence" value="ECO:0007669"/>
    <property type="project" value="UniProtKB-SubCell"/>
</dbReference>
<dbReference type="SMART" id="SM00239">
    <property type="entry name" value="C2"/>
    <property type="match status" value="2"/>
</dbReference>
<evidence type="ECO:0000313" key="21">
    <source>
        <dbReference type="Proteomes" id="UP001159428"/>
    </source>
</evidence>
<keyword evidence="12" id="KW-0965">Cell junction</keyword>
<evidence type="ECO:0000256" key="18">
    <source>
        <dbReference type="ARBA" id="ARBA00076171"/>
    </source>
</evidence>
<evidence type="ECO:0000256" key="15">
    <source>
        <dbReference type="ARBA" id="ARBA00058857"/>
    </source>
</evidence>
<dbReference type="InterPro" id="IPR035892">
    <property type="entry name" value="C2_domain_sf"/>
</dbReference>
<evidence type="ECO:0000259" key="19">
    <source>
        <dbReference type="PROSITE" id="PS50004"/>
    </source>
</evidence>
<dbReference type="SUPFAM" id="SSF49562">
    <property type="entry name" value="C2 domain (Calcium/lipid-binding domain, CaLB)"/>
    <property type="match status" value="2"/>
</dbReference>
<keyword evidence="8" id="KW-0597">Phosphoprotein</keyword>
<keyword evidence="10" id="KW-0677">Repeat</keyword>
<evidence type="ECO:0000256" key="1">
    <source>
        <dbReference type="ARBA" id="ARBA00004123"/>
    </source>
</evidence>
<dbReference type="PANTHER" id="PTHR10857">
    <property type="entry name" value="COPINE"/>
    <property type="match status" value="1"/>
</dbReference>
<dbReference type="SUPFAM" id="SSF53300">
    <property type="entry name" value="vWA-like"/>
    <property type="match status" value="1"/>
</dbReference>
<evidence type="ECO:0000256" key="4">
    <source>
        <dbReference type="ARBA" id="ARBA00004496"/>
    </source>
</evidence>
<dbReference type="CDD" id="cd01459">
    <property type="entry name" value="vWA_copine_like"/>
    <property type="match status" value="1"/>
</dbReference>
<dbReference type="InterPro" id="IPR000008">
    <property type="entry name" value="C2_dom"/>
</dbReference>
<gene>
    <name evidence="20" type="ORF">PMEA_00027410</name>
</gene>
<evidence type="ECO:0000256" key="16">
    <source>
        <dbReference type="ARBA" id="ARBA00065466"/>
    </source>
</evidence>
<dbReference type="FunFam" id="2.60.40.150:FF:000099">
    <property type="entry name" value="Copine 3"/>
    <property type="match status" value="1"/>
</dbReference>
<evidence type="ECO:0000313" key="20">
    <source>
        <dbReference type="EMBL" id="CAH3154126.1"/>
    </source>
</evidence>
<keyword evidence="11" id="KW-0106">Calcium</keyword>
<proteinExistence type="inferred from homology"/>
<dbReference type="InterPro" id="IPR036465">
    <property type="entry name" value="vWFA_dom_sf"/>
</dbReference>
<keyword evidence="21" id="KW-1185">Reference proteome</keyword>
<dbReference type="GO" id="GO:0005925">
    <property type="term" value="C:focal adhesion"/>
    <property type="evidence" value="ECO:0007669"/>
    <property type="project" value="UniProtKB-SubCell"/>
</dbReference>
<dbReference type="InterPro" id="IPR037768">
    <property type="entry name" value="C2B_Copine"/>
</dbReference>
<reference evidence="20 21" key="1">
    <citation type="submission" date="2022-05" db="EMBL/GenBank/DDBJ databases">
        <authorList>
            <consortium name="Genoscope - CEA"/>
            <person name="William W."/>
        </authorList>
    </citation>
    <scope>NUCLEOTIDE SEQUENCE [LARGE SCALE GENOMIC DNA]</scope>
</reference>
<evidence type="ECO:0000256" key="9">
    <source>
        <dbReference type="ARBA" id="ARBA00022723"/>
    </source>
</evidence>
<evidence type="ECO:0000256" key="2">
    <source>
        <dbReference type="ARBA" id="ARBA00004236"/>
    </source>
</evidence>
<feature type="domain" description="C2" evidence="19">
    <location>
        <begin position="138"/>
        <end position="261"/>
    </location>
</feature>
<comment type="similarity">
    <text evidence="5">Belongs to the copine family.</text>
</comment>
<keyword evidence="14" id="KW-0539">Nucleus</keyword>
<dbReference type="InterPro" id="IPR010734">
    <property type="entry name" value="Copine_C"/>
</dbReference>
<dbReference type="PANTHER" id="PTHR10857:SF102">
    <property type="entry name" value="C2 DOMAIN-CONTAINING PROTEIN"/>
    <property type="match status" value="1"/>
</dbReference>
<sequence length="551" mass="61462">MQAPYPPPSAPPSAPSTSQFVTRVQLNISCRNLRDKDVMSKSDPMAVVMSFKDGGWFEVGRTERLDNTLNPQFSTAIIIDYFFEELQKLKFFIYDIDSSSMSLKSADFLGEMECTLGQLVSSGTYTKPLALKGTAENRAGMITVVAEEVSGGNDEVHFQFRAEKLDKKDFLGKSDPYLEFARSKEDGSFVVVHRTEVIQNNLNPKWKPFQIPVQQLCNGDYDRTIRILCYDWDSDGSHDFIGGFTTNLREMCSAQPSREVQNKWPCINEKKQKKKRGYKNSGVVFVMKCEVVKVSSFLDFIQGGCQLNFTVGIDFTASNGEPNQSTSLHYINPYAPNEYQQALTAVGEIIQDYDSDKLFPSFGFGARIPPTYQVSHQFPLNFNPNNPYCAGLAGLVQAYQACIQSVQLYGPTNISPIINHVAHFAHEAAHSQTATNYFILLLLTDGVITDMDQTKEAVVAASALPMSIIIVGVGSADFAMMEELDSDDQVLMAHGKAAQRDIVQFVPYRKFKNVSPAALAKEVLAEVPKQLTDYFRARNILPQQRPNVNIP</sequence>
<evidence type="ECO:0000256" key="11">
    <source>
        <dbReference type="ARBA" id="ARBA00022837"/>
    </source>
</evidence>
<comment type="subunit">
    <text evidence="16">Monomer. Interacts with ERBB2 (preferentially with the tyrosine phosphorylated form); this interaction occurs at the cell membrane and is increased in a growth factor heregulin-dependent manner. Interacts with SHC1; this interaction may mediate the binding of CPNE3 with ERBB2. Interacts with RACK1.</text>
</comment>
<dbReference type="Pfam" id="PF00168">
    <property type="entry name" value="C2"/>
    <property type="match status" value="2"/>
</dbReference>
<comment type="function">
    <text evidence="15">Calcium-dependent phospholipid-binding protein that plays a role in ERBB2-mediated tumor cell migration in response to growth factor heregulin stimulation.</text>
</comment>
<keyword evidence="7" id="KW-0963">Cytoplasm</keyword>
<evidence type="ECO:0000256" key="13">
    <source>
        <dbReference type="ARBA" id="ARBA00023136"/>
    </source>
</evidence>
<dbReference type="Gene3D" id="2.60.40.150">
    <property type="entry name" value="C2 domain"/>
    <property type="match status" value="2"/>
</dbReference>
<dbReference type="GO" id="GO:0005886">
    <property type="term" value="C:plasma membrane"/>
    <property type="evidence" value="ECO:0007669"/>
    <property type="project" value="UniProtKB-SubCell"/>
</dbReference>
<protein>
    <recommendedName>
        <fullName evidence="17">Copine-3</fullName>
    </recommendedName>
    <alternativeName>
        <fullName evidence="18">Copine III</fullName>
    </alternativeName>
</protein>
<dbReference type="Pfam" id="PF07002">
    <property type="entry name" value="Copine"/>
    <property type="match status" value="1"/>
</dbReference>
<dbReference type="Gene3D" id="3.40.50.410">
    <property type="entry name" value="von Willebrand factor, type A domain"/>
    <property type="match status" value="1"/>
</dbReference>
<dbReference type="InterPro" id="IPR045052">
    <property type="entry name" value="Copine"/>
</dbReference>
<evidence type="ECO:0000256" key="3">
    <source>
        <dbReference type="ARBA" id="ARBA00004246"/>
    </source>
</evidence>
<dbReference type="CDD" id="cd04048">
    <property type="entry name" value="C2A_Copine"/>
    <property type="match status" value="1"/>
</dbReference>
<evidence type="ECO:0000256" key="5">
    <source>
        <dbReference type="ARBA" id="ARBA00009048"/>
    </source>
</evidence>
<dbReference type="GO" id="GO:0046872">
    <property type="term" value="F:metal ion binding"/>
    <property type="evidence" value="ECO:0007669"/>
    <property type="project" value="UniProtKB-KW"/>
</dbReference>
<organism evidence="20 21">
    <name type="scientific">Pocillopora meandrina</name>
    <dbReference type="NCBI Taxonomy" id="46732"/>
    <lineage>
        <taxon>Eukaryota</taxon>
        <taxon>Metazoa</taxon>
        <taxon>Cnidaria</taxon>
        <taxon>Anthozoa</taxon>
        <taxon>Hexacorallia</taxon>
        <taxon>Scleractinia</taxon>
        <taxon>Astrocoeniina</taxon>
        <taxon>Pocilloporidae</taxon>
        <taxon>Pocillopora</taxon>
    </lineage>
</organism>
<comment type="subcellular location">
    <subcellularLocation>
        <location evidence="3">Cell junction</location>
        <location evidence="3">Focal adhesion</location>
    </subcellularLocation>
    <subcellularLocation>
        <location evidence="2">Cell membrane</location>
    </subcellularLocation>
    <subcellularLocation>
        <location evidence="4">Cytoplasm</location>
    </subcellularLocation>
    <subcellularLocation>
        <location evidence="1">Nucleus</location>
    </subcellularLocation>
</comment>
<name>A0AAU9XR66_9CNID</name>
<comment type="caution">
    <text evidence="20">The sequence shown here is derived from an EMBL/GenBank/DDBJ whole genome shotgun (WGS) entry which is preliminary data.</text>
</comment>
<dbReference type="PROSITE" id="PS50004">
    <property type="entry name" value="C2"/>
    <property type="match status" value="2"/>
</dbReference>